<sequence length="128" mass="13461">MCTTDYKGTASADRHSLPRGGRRRKALDAAARHTHNPCRGDCCEGQSSAAARTDTSDTRKRRYAGPAAVALTGVPKGRGTREVLLVTRCTDRVALGGGRRLDMEHWCLPAASGPDAGSLRGSAGGDLQ</sequence>
<evidence type="ECO:0000313" key="3">
    <source>
        <dbReference type="Proteomes" id="UP001066276"/>
    </source>
</evidence>
<gene>
    <name evidence="2" type="ORF">NDU88_008043</name>
</gene>
<protein>
    <submittedName>
        <fullName evidence="2">Uncharacterized protein</fullName>
    </submittedName>
</protein>
<comment type="caution">
    <text evidence="2">The sequence shown here is derived from an EMBL/GenBank/DDBJ whole genome shotgun (WGS) entry which is preliminary data.</text>
</comment>
<proteinExistence type="predicted"/>
<feature type="region of interest" description="Disordered" evidence="1">
    <location>
        <begin position="1"/>
        <end position="29"/>
    </location>
</feature>
<organism evidence="2 3">
    <name type="scientific">Pleurodeles waltl</name>
    <name type="common">Iberian ribbed newt</name>
    <dbReference type="NCBI Taxonomy" id="8319"/>
    <lineage>
        <taxon>Eukaryota</taxon>
        <taxon>Metazoa</taxon>
        <taxon>Chordata</taxon>
        <taxon>Craniata</taxon>
        <taxon>Vertebrata</taxon>
        <taxon>Euteleostomi</taxon>
        <taxon>Amphibia</taxon>
        <taxon>Batrachia</taxon>
        <taxon>Caudata</taxon>
        <taxon>Salamandroidea</taxon>
        <taxon>Salamandridae</taxon>
        <taxon>Pleurodelinae</taxon>
        <taxon>Pleurodeles</taxon>
    </lineage>
</organism>
<evidence type="ECO:0000256" key="1">
    <source>
        <dbReference type="SAM" id="MobiDB-lite"/>
    </source>
</evidence>
<dbReference type="EMBL" id="JANPWB010000013">
    <property type="protein sequence ID" value="KAJ1110695.1"/>
    <property type="molecule type" value="Genomic_DNA"/>
</dbReference>
<keyword evidence="3" id="KW-1185">Reference proteome</keyword>
<dbReference type="Proteomes" id="UP001066276">
    <property type="component" value="Chromosome 9"/>
</dbReference>
<name>A0AAV7N742_PLEWA</name>
<evidence type="ECO:0000313" key="2">
    <source>
        <dbReference type="EMBL" id="KAJ1110695.1"/>
    </source>
</evidence>
<accession>A0AAV7N742</accession>
<reference evidence="2" key="1">
    <citation type="journal article" date="2022" name="bioRxiv">
        <title>Sequencing and chromosome-scale assembly of the giantPleurodeles waltlgenome.</title>
        <authorList>
            <person name="Brown T."/>
            <person name="Elewa A."/>
            <person name="Iarovenko S."/>
            <person name="Subramanian E."/>
            <person name="Araus A.J."/>
            <person name="Petzold A."/>
            <person name="Susuki M."/>
            <person name="Suzuki K.-i.T."/>
            <person name="Hayashi T."/>
            <person name="Toyoda A."/>
            <person name="Oliveira C."/>
            <person name="Osipova E."/>
            <person name="Leigh N.D."/>
            <person name="Simon A."/>
            <person name="Yun M.H."/>
        </authorList>
    </citation>
    <scope>NUCLEOTIDE SEQUENCE</scope>
    <source>
        <strain evidence="2">20211129_DDA</strain>
        <tissue evidence="2">Liver</tissue>
    </source>
</reference>
<dbReference type="AlphaFoldDB" id="A0AAV7N742"/>